<comment type="caution">
    <text evidence="1">The sequence shown here is derived from an EMBL/GenBank/DDBJ whole genome shotgun (WGS) entry which is preliminary data.</text>
</comment>
<reference evidence="1 2" key="1">
    <citation type="journal article" date="2014" name="PLoS Genet.">
        <title>Phylogenetically driven sequencing of extremely halophilic archaea reveals strategies for static and dynamic osmo-response.</title>
        <authorList>
            <person name="Becker E.A."/>
            <person name="Seitzer P.M."/>
            <person name="Tritt A."/>
            <person name="Larsen D."/>
            <person name="Krusor M."/>
            <person name="Yao A.I."/>
            <person name="Wu D."/>
            <person name="Madern D."/>
            <person name="Eisen J.A."/>
            <person name="Darling A.E."/>
            <person name="Facciotti M.T."/>
        </authorList>
    </citation>
    <scope>NUCLEOTIDE SEQUENCE [LARGE SCALE GENOMIC DNA]</scope>
    <source>
        <strain evidence="1 2">JCM 12890</strain>
    </source>
</reference>
<evidence type="ECO:0000313" key="1">
    <source>
        <dbReference type="EMBL" id="ELY92002.1"/>
    </source>
</evidence>
<dbReference type="AlphaFoldDB" id="M0A2E6"/>
<gene>
    <name evidence="1" type="ORF">C485_00625</name>
</gene>
<keyword evidence="2" id="KW-1185">Reference proteome</keyword>
<evidence type="ECO:0000313" key="2">
    <source>
        <dbReference type="Proteomes" id="UP000011511"/>
    </source>
</evidence>
<dbReference type="EMBL" id="AOIK01000002">
    <property type="protein sequence ID" value="ELY92002.1"/>
    <property type="molecule type" value="Genomic_DNA"/>
</dbReference>
<proteinExistence type="predicted"/>
<protein>
    <submittedName>
        <fullName evidence="1">IS240-type transposase (ISH102)</fullName>
    </submittedName>
</protein>
<organism evidence="1 2">
    <name type="scientific">Natrinema altunense (strain JCM 12890 / CGMCC 1.3731 / AJ2)</name>
    <dbReference type="NCBI Taxonomy" id="1227494"/>
    <lineage>
        <taxon>Archaea</taxon>
        <taxon>Methanobacteriati</taxon>
        <taxon>Methanobacteriota</taxon>
        <taxon>Stenosarchaea group</taxon>
        <taxon>Halobacteria</taxon>
        <taxon>Halobacteriales</taxon>
        <taxon>Natrialbaceae</taxon>
        <taxon>Natrinema</taxon>
    </lineage>
</organism>
<dbReference type="Proteomes" id="UP000011511">
    <property type="component" value="Unassembled WGS sequence"/>
</dbReference>
<accession>M0A2E6</accession>
<sequence>MRTNAFARAFLPNCESREHDVDDVVFPVDGATPFQAACFRHDLDFRDERHRDRNSIGHVFREVNRRPVSFSNLLTTSKRKLSVSG</sequence>
<name>M0A2E6_NATA2</name>